<keyword evidence="3" id="KW-0677">Repeat</keyword>
<evidence type="ECO:0000259" key="7">
    <source>
        <dbReference type="Pfam" id="PF04003"/>
    </source>
</evidence>
<evidence type="ECO:0000256" key="4">
    <source>
        <dbReference type="ARBA" id="ARBA00023242"/>
    </source>
</evidence>
<reference evidence="8" key="1">
    <citation type="journal article" date="2019" name="bioRxiv">
        <title>The Genome of the Zebra Mussel, Dreissena polymorpha: A Resource for Invasive Species Research.</title>
        <authorList>
            <person name="McCartney M.A."/>
            <person name="Auch B."/>
            <person name="Kono T."/>
            <person name="Mallez S."/>
            <person name="Zhang Y."/>
            <person name="Obille A."/>
            <person name="Becker A."/>
            <person name="Abrahante J.E."/>
            <person name="Garbe J."/>
            <person name="Badalamenti J.P."/>
            <person name="Herman A."/>
            <person name="Mangelson H."/>
            <person name="Liachko I."/>
            <person name="Sullivan S."/>
            <person name="Sone E.D."/>
            <person name="Koren S."/>
            <person name="Silverstein K.A.T."/>
            <person name="Beckman K.B."/>
            <person name="Gohl D.M."/>
        </authorList>
    </citation>
    <scope>NUCLEOTIDE SEQUENCE</scope>
    <source>
        <strain evidence="8">Duluth1</strain>
        <tissue evidence="8">Whole animal</tissue>
    </source>
</reference>
<dbReference type="FunFam" id="2.130.10.10:FF:000178">
    <property type="entry name" value="WD repeat domain 3"/>
    <property type="match status" value="1"/>
</dbReference>
<name>A0A9D4CI07_DREPO</name>
<dbReference type="EMBL" id="JAIWYP010000012">
    <property type="protein sequence ID" value="KAH3725688.1"/>
    <property type="molecule type" value="Genomic_DNA"/>
</dbReference>
<keyword evidence="9" id="KW-1185">Reference proteome</keyword>
<dbReference type="GO" id="GO:0032040">
    <property type="term" value="C:small-subunit processome"/>
    <property type="evidence" value="ECO:0007669"/>
    <property type="project" value="TreeGrafter"/>
</dbReference>
<dbReference type="Proteomes" id="UP000828390">
    <property type="component" value="Unassembled WGS sequence"/>
</dbReference>
<feature type="repeat" description="WD" evidence="6">
    <location>
        <begin position="606"/>
        <end position="647"/>
    </location>
</feature>
<feature type="repeat" description="WD" evidence="6">
    <location>
        <begin position="648"/>
        <end position="680"/>
    </location>
</feature>
<reference evidence="8" key="2">
    <citation type="submission" date="2020-11" db="EMBL/GenBank/DDBJ databases">
        <authorList>
            <person name="McCartney M.A."/>
            <person name="Auch B."/>
            <person name="Kono T."/>
            <person name="Mallez S."/>
            <person name="Becker A."/>
            <person name="Gohl D.M."/>
            <person name="Silverstein K.A.T."/>
            <person name="Koren S."/>
            <person name="Bechman K.B."/>
            <person name="Herman A."/>
            <person name="Abrahante J.E."/>
            <person name="Garbe J."/>
        </authorList>
    </citation>
    <scope>NUCLEOTIDE SEQUENCE</scope>
    <source>
        <strain evidence="8">Duluth1</strain>
        <tissue evidence="8">Whole animal</tissue>
    </source>
</reference>
<comment type="similarity">
    <text evidence="5">Belongs to the WD repeat WDR3/UTP12 family.</text>
</comment>
<accession>A0A9D4CI07</accession>
<dbReference type="SMART" id="SM00320">
    <property type="entry name" value="WD40"/>
    <property type="match status" value="11"/>
</dbReference>
<dbReference type="Gene3D" id="2.130.10.10">
    <property type="entry name" value="YVTN repeat-like/Quinoprotein amine dehydrogenase"/>
    <property type="match status" value="4"/>
</dbReference>
<feature type="repeat" description="WD" evidence="6">
    <location>
        <begin position="564"/>
        <end position="605"/>
    </location>
</feature>
<evidence type="ECO:0000256" key="2">
    <source>
        <dbReference type="ARBA" id="ARBA00022574"/>
    </source>
</evidence>
<feature type="repeat" description="WD" evidence="6">
    <location>
        <begin position="59"/>
        <end position="100"/>
    </location>
</feature>
<dbReference type="FunFam" id="2.130.10.10:FF:000172">
    <property type="entry name" value="WD repeat domain 3"/>
    <property type="match status" value="1"/>
</dbReference>
<comment type="caution">
    <text evidence="8">The sequence shown here is derived from an EMBL/GenBank/DDBJ whole genome shotgun (WGS) entry which is preliminary data.</text>
</comment>
<evidence type="ECO:0000256" key="5">
    <source>
        <dbReference type="ARBA" id="ARBA00038229"/>
    </source>
</evidence>
<evidence type="ECO:0000256" key="3">
    <source>
        <dbReference type="ARBA" id="ARBA00022737"/>
    </source>
</evidence>
<gene>
    <name evidence="8" type="ORF">DPMN_051537</name>
</gene>
<evidence type="ECO:0000256" key="1">
    <source>
        <dbReference type="ARBA" id="ARBA00004604"/>
    </source>
</evidence>
<dbReference type="GO" id="GO:0034388">
    <property type="term" value="C:Pwp2p-containing subcomplex of 90S preribosome"/>
    <property type="evidence" value="ECO:0007669"/>
    <property type="project" value="TreeGrafter"/>
</dbReference>
<evidence type="ECO:0000256" key="6">
    <source>
        <dbReference type="PROSITE-ProRule" id="PRU00221"/>
    </source>
</evidence>
<dbReference type="GO" id="GO:0030490">
    <property type="term" value="P:maturation of SSU-rRNA"/>
    <property type="evidence" value="ECO:0007669"/>
    <property type="project" value="TreeGrafter"/>
</dbReference>
<proteinExistence type="inferred from homology"/>
<dbReference type="GO" id="GO:0030515">
    <property type="term" value="F:snoRNA binding"/>
    <property type="evidence" value="ECO:0007669"/>
    <property type="project" value="TreeGrafter"/>
</dbReference>
<dbReference type="Pfam" id="PF25172">
    <property type="entry name" value="Beta-prop_WDR3_2nd"/>
    <property type="match status" value="1"/>
</dbReference>
<dbReference type="InterPro" id="IPR015943">
    <property type="entry name" value="WD40/YVTN_repeat-like_dom_sf"/>
</dbReference>
<protein>
    <recommendedName>
        <fullName evidence="7">Small-subunit processome Utp12 domain-containing protein</fullName>
    </recommendedName>
</protein>
<dbReference type="Pfam" id="PF25173">
    <property type="entry name" value="Beta-prop_WDR3_1st"/>
    <property type="match status" value="1"/>
</dbReference>
<feature type="repeat" description="WD" evidence="6">
    <location>
        <begin position="185"/>
        <end position="226"/>
    </location>
</feature>
<dbReference type="InterPro" id="IPR011047">
    <property type="entry name" value="Quinoprotein_ADH-like_sf"/>
</dbReference>
<feature type="repeat" description="WD" evidence="6">
    <location>
        <begin position="143"/>
        <end position="184"/>
    </location>
</feature>
<dbReference type="PRINTS" id="PR00320">
    <property type="entry name" value="GPROTEINBRPT"/>
</dbReference>
<dbReference type="InterPro" id="IPR001680">
    <property type="entry name" value="WD40_rpt"/>
</dbReference>
<dbReference type="AlphaFoldDB" id="A0A9D4CI07"/>
<evidence type="ECO:0000313" key="9">
    <source>
        <dbReference type="Proteomes" id="UP000828390"/>
    </source>
</evidence>
<feature type="repeat" description="WD" evidence="6">
    <location>
        <begin position="467"/>
        <end position="501"/>
    </location>
</feature>
<dbReference type="PANTHER" id="PTHR19853">
    <property type="entry name" value="WD REPEAT CONTAINING PROTEIN 3 WDR3"/>
    <property type="match status" value="1"/>
</dbReference>
<dbReference type="Pfam" id="PF04003">
    <property type="entry name" value="Utp12"/>
    <property type="match status" value="1"/>
</dbReference>
<sequence length="919" mass="102437">MGLTKQYLRYRADEVFGLVGTGKSNIVYIGAIPGKYCAVGACENVIIWDLRTGEKHLTLKGEKHEVTELAASSDNQHVAVGYSDGRICVFNLQSGEAVITFSGHKSAVSALAYDQTGLRLVSGGKDTDLIVWDIVNECGLYRLKGHKGLITEAAFFKHKNILVSSSKDTFVKFWDLDTQHCFKTLVEHRAEVYGFVLLRDDTRLVTGSADSELRVWDILDSAHQESPTKKPRLEVNPEGEEEELGPLHCVKVGSVFRSGRDRLVSMDTDKEQKALICHGSDRILEVFTLTSEGDLKKRLAKRQKKQRKKDGLPADSEVSVSLKLEDEISKHAAIKMSAKIVAADVVIATGSSVKVVCLFTNNTVGYSTVDLVDKKTTTSGVGVISHCSHQSDVRTLAFSSDNTALLSASSESVKVWNRASLQCIRTMSCDYALCSLFAPGDRHIILGTKSGKLQVFDIGSGSLLEDITAHSGSVWSICMAPDKRGLISGGADKQVKFWNFELVADEQNPTASKQLSLAHMRTLQMDEDVLCVRCSPDQRLLAVSLLDNTVKVFFLDTLKFFLSLYGHKLPVLCMDISADSTLLVSGSADRNIKIWGLDFGDCHKSIFAHDDSVTCVQFIAKTHLFFSGGKDNKIKEWDADKFEHIITLEGHHGQVWCLTVSPSGNVLATASHDKSLRLWQKTHEPLILQEEREMEREKEFENTLGQEGEAVVPGETNTETGLAGKKSVETVKAAERLMEAIDVYKEEKYKWSVYRLEAQSGRKISEPDPHPMMQAFNAPTPEKYVQLVLRKVKSSELEEALLVLPFQYVIELLKLLDEFITAGWDVELNCRCLFFLLRVHHGQITSCSELLTVIDHMRKATPDRLSQLRDRVGFNLAGLQFIQRDIEQSEDTVFFMDATDRFKEKKKKSKKKAILAIKT</sequence>
<dbReference type="CDD" id="cd00200">
    <property type="entry name" value="WD40"/>
    <property type="match status" value="2"/>
</dbReference>
<feature type="domain" description="Small-subunit processome Utp12" evidence="7">
    <location>
        <begin position="782"/>
        <end position="884"/>
    </location>
</feature>
<dbReference type="PROSITE" id="PS00678">
    <property type="entry name" value="WD_REPEATS_1"/>
    <property type="match status" value="4"/>
</dbReference>
<dbReference type="InterPro" id="IPR019775">
    <property type="entry name" value="WD40_repeat_CS"/>
</dbReference>
<dbReference type="InterPro" id="IPR051570">
    <property type="entry name" value="TBC1_cilium_biogenesis"/>
</dbReference>
<dbReference type="PROSITE" id="PS50294">
    <property type="entry name" value="WD_REPEATS_REGION"/>
    <property type="match status" value="7"/>
</dbReference>
<keyword evidence="2 6" id="KW-0853">WD repeat</keyword>
<feature type="repeat" description="WD" evidence="6">
    <location>
        <begin position="101"/>
        <end position="134"/>
    </location>
</feature>
<dbReference type="SUPFAM" id="SSF50998">
    <property type="entry name" value="Quinoprotein alcohol dehydrogenase-like"/>
    <property type="match status" value="1"/>
</dbReference>
<dbReference type="OrthoDB" id="407922at2759"/>
<evidence type="ECO:0000313" key="8">
    <source>
        <dbReference type="EMBL" id="KAH3725688.1"/>
    </source>
</evidence>
<organism evidence="8 9">
    <name type="scientific">Dreissena polymorpha</name>
    <name type="common">Zebra mussel</name>
    <name type="synonym">Mytilus polymorpha</name>
    <dbReference type="NCBI Taxonomy" id="45954"/>
    <lineage>
        <taxon>Eukaryota</taxon>
        <taxon>Metazoa</taxon>
        <taxon>Spiralia</taxon>
        <taxon>Lophotrochozoa</taxon>
        <taxon>Mollusca</taxon>
        <taxon>Bivalvia</taxon>
        <taxon>Autobranchia</taxon>
        <taxon>Heteroconchia</taxon>
        <taxon>Euheterodonta</taxon>
        <taxon>Imparidentia</taxon>
        <taxon>Neoheterodontei</taxon>
        <taxon>Myida</taxon>
        <taxon>Dreissenoidea</taxon>
        <taxon>Dreissenidae</taxon>
        <taxon>Dreissena</taxon>
    </lineage>
</organism>
<dbReference type="InterPro" id="IPR020472">
    <property type="entry name" value="WD40_PAC1"/>
</dbReference>
<dbReference type="PANTHER" id="PTHR19853:SF0">
    <property type="entry name" value="WD REPEAT-CONTAINING PROTEIN 3"/>
    <property type="match status" value="1"/>
</dbReference>
<keyword evidence="4" id="KW-0539">Nucleus</keyword>
<dbReference type="PROSITE" id="PS50082">
    <property type="entry name" value="WD_REPEATS_2"/>
    <property type="match status" value="8"/>
</dbReference>
<dbReference type="InterPro" id="IPR007148">
    <property type="entry name" value="SSU_processome_Utp12"/>
</dbReference>
<comment type="subcellular location">
    <subcellularLocation>
        <location evidence="1">Nucleus</location>
        <location evidence="1">Nucleolus</location>
    </subcellularLocation>
</comment>